<sequence>MELVIPKVQKLDQDWLSLMVEAKEAGLTPSEVKEFLRQTK</sequence>
<organism evidence="2 3">
    <name type="scientific">Sinobaca qinghaiensis</name>
    <dbReference type="NCBI Taxonomy" id="342944"/>
    <lineage>
        <taxon>Bacteria</taxon>
        <taxon>Bacillati</taxon>
        <taxon>Bacillota</taxon>
        <taxon>Bacilli</taxon>
        <taxon>Bacillales</taxon>
        <taxon>Sporolactobacillaceae</taxon>
        <taxon>Sinobaca</taxon>
    </lineage>
</organism>
<protein>
    <submittedName>
        <fullName evidence="2">Anti-repressor SinI</fullName>
    </submittedName>
</protein>
<dbReference type="EMBL" id="RAPK01000010">
    <property type="protein sequence ID" value="RKD71131.1"/>
    <property type="molecule type" value="Genomic_DNA"/>
</dbReference>
<dbReference type="InterPro" id="IPR010981">
    <property type="entry name" value="SinR/SinI_dimer_dom"/>
</dbReference>
<reference evidence="2 3" key="1">
    <citation type="submission" date="2018-09" db="EMBL/GenBank/DDBJ databases">
        <title>Genomic Encyclopedia of Archaeal and Bacterial Type Strains, Phase II (KMG-II): from individual species to whole genera.</title>
        <authorList>
            <person name="Goeker M."/>
        </authorList>
    </citation>
    <scope>NUCLEOTIDE SEQUENCE [LARGE SCALE GENOMIC DNA]</scope>
    <source>
        <strain evidence="2 3">DSM 17008</strain>
    </source>
</reference>
<dbReference type="OrthoDB" id="2973152at2"/>
<dbReference type="GO" id="GO:0046983">
    <property type="term" value="F:protein dimerization activity"/>
    <property type="evidence" value="ECO:0007669"/>
    <property type="project" value="InterPro"/>
</dbReference>
<evidence type="ECO:0000259" key="1">
    <source>
        <dbReference type="PROSITE" id="PS51500"/>
    </source>
</evidence>
<evidence type="ECO:0000313" key="2">
    <source>
        <dbReference type="EMBL" id="RKD71131.1"/>
    </source>
</evidence>
<name>A0A419UZP9_9BACL</name>
<dbReference type="InterPro" id="IPR036281">
    <property type="entry name" value="SinR/SinI_dimer_dom_sf"/>
</dbReference>
<dbReference type="AlphaFoldDB" id="A0A419UZP9"/>
<feature type="domain" description="Sin" evidence="1">
    <location>
        <begin position="2"/>
        <end position="40"/>
    </location>
</feature>
<dbReference type="PROSITE" id="PS51500">
    <property type="entry name" value="SIN"/>
    <property type="match status" value="1"/>
</dbReference>
<evidence type="ECO:0000313" key="3">
    <source>
        <dbReference type="Proteomes" id="UP000285120"/>
    </source>
</evidence>
<dbReference type="Pfam" id="PF08671">
    <property type="entry name" value="SinI"/>
    <property type="match status" value="1"/>
</dbReference>
<dbReference type="GO" id="GO:0006355">
    <property type="term" value="P:regulation of DNA-templated transcription"/>
    <property type="evidence" value="ECO:0007669"/>
    <property type="project" value="InterPro"/>
</dbReference>
<dbReference type="RefSeq" id="WP_120193687.1">
    <property type="nucleotide sequence ID" value="NZ_RAPK01000010.1"/>
</dbReference>
<comment type="caution">
    <text evidence="2">The sequence shown here is derived from an EMBL/GenBank/DDBJ whole genome shotgun (WGS) entry which is preliminary data.</text>
</comment>
<dbReference type="Proteomes" id="UP000285120">
    <property type="component" value="Unassembled WGS sequence"/>
</dbReference>
<gene>
    <name evidence="2" type="ORF">ATL39_2522</name>
</gene>
<keyword evidence="3" id="KW-1185">Reference proteome</keyword>
<dbReference type="SUPFAM" id="SSF47406">
    <property type="entry name" value="SinR repressor dimerisation domain-like"/>
    <property type="match status" value="1"/>
</dbReference>
<proteinExistence type="predicted"/>
<accession>A0A419UZP9</accession>